<evidence type="ECO:0000313" key="2">
    <source>
        <dbReference type="EnsemblPlants" id="ORUFI02G20950.1"/>
    </source>
</evidence>
<organism evidence="2 3">
    <name type="scientific">Oryza rufipogon</name>
    <name type="common">Brownbeard rice</name>
    <name type="synonym">Asian wild rice</name>
    <dbReference type="NCBI Taxonomy" id="4529"/>
    <lineage>
        <taxon>Eukaryota</taxon>
        <taxon>Viridiplantae</taxon>
        <taxon>Streptophyta</taxon>
        <taxon>Embryophyta</taxon>
        <taxon>Tracheophyta</taxon>
        <taxon>Spermatophyta</taxon>
        <taxon>Magnoliopsida</taxon>
        <taxon>Liliopsida</taxon>
        <taxon>Poales</taxon>
        <taxon>Poaceae</taxon>
        <taxon>BOP clade</taxon>
        <taxon>Oryzoideae</taxon>
        <taxon>Oryzeae</taxon>
        <taxon>Oryzinae</taxon>
        <taxon>Oryza</taxon>
    </lineage>
</organism>
<dbReference type="Proteomes" id="UP000008022">
    <property type="component" value="Unassembled WGS sequence"/>
</dbReference>
<accession>A0A0E0NG66</accession>
<reference evidence="2" key="2">
    <citation type="submission" date="2015-06" db="UniProtKB">
        <authorList>
            <consortium name="EnsemblPlants"/>
        </authorList>
    </citation>
    <scope>IDENTIFICATION</scope>
</reference>
<dbReference type="HOGENOM" id="CLU_2744004_0_0_1"/>
<sequence length="75" mass="8516">MTSIEEGRIWLRVRERSGIQFDPIDSCCDEAEGVGRGHSQPNLEQWFLLPSPLARSGRRRPEDNKYGRGMVAGDE</sequence>
<proteinExistence type="predicted"/>
<feature type="region of interest" description="Disordered" evidence="1">
    <location>
        <begin position="54"/>
        <end position="75"/>
    </location>
</feature>
<name>A0A0E0NG66_ORYRU</name>
<dbReference type="Gramene" id="ORUFI02G20950.1">
    <property type="protein sequence ID" value="ORUFI02G20950.1"/>
    <property type="gene ID" value="ORUFI02G20950"/>
</dbReference>
<protein>
    <submittedName>
        <fullName evidence="2">Uncharacterized protein</fullName>
    </submittedName>
</protein>
<evidence type="ECO:0000313" key="3">
    <source>
        <dbReference type="Proteomes" id="UP000008022"/>
    </source>
</evidence>
<keyword evidence="3" id="KW-1185">Reference proteome</keyword>
<reference evidence="3" key="1">
    <citation type="submission" date="2013-06" db="EMBL/GenBank/DDBJ databases">
        <authorList>
            <person name="Zhao Q."/>
        </authorList>
    </citation>
    <scope>NUCLEOTIDE SEQUENCE</scope>
    <source>
        <strain evidence="3">cv. W1943</strain>
    </source>
</reference>
<dbReference type="AlphaFoldDB" id="A0A0E0NG66"/>
<dbReference type="EnsemblPlants" id="ORUFI02G20950.1">
    <property type="protein sequence ID" value="ORUFI02G20950.1"/>
    <property type="gene ID" value="ORUFI02G20950"/>
</dbReference>
<evidence type="ECO:0000256" key="1">
    <source>
        <dbReference type="SAM" id="MobiDB-lite"/>
    </source>
</evidence>